<evidence type="ECO:0000313" key="10">
    <source>
        <dbReference type="Proteomes" id="UP000240912"/>
    </source>
</evidence>
<dbReference type="Pfam" id="PF07980">
    <property type="entry name" value="SusD_RagB"/>
    <property type="match status" value="1"/>
</dbReference>
<gene>
    <name evidence="9" type="ORF">C7T94_02300</name>
</gene>
<proteinExistence type="inferred from homology"/>
<evidence type="ECO:0000256" key="2">
    <source>
        <dbReference type="ARBA" id="ARBA00006275"/>
    </source>
</evidence>
<name>A0A2T3HRA1_9SPHI</name>
<dbReference type="SUPFAM" id="SSF48452">
    <property type="entry name" value="TPR-like"/>
    <property type="match status" value="1"/>
</dbReference>
<feature type="chain" id="PRO_5015486121" evidence="6">
    <location>
        <begin position="25"/>
        <end position="457"/>
    </location>
</feature>
<reference evidence="9 10" key="1">
    <citation type="submission" date="2018-03" db="EMBL/GenBank/DDBJ databases">
        <authorList>
            <person name="Keele B.F."/>
        </authorList>
    </citation>
    <scope>NUCLEOTIDE SEQUENCE [LARGE SCALE GENOMIC DNA]</scope>
    <source>
        <strain evidence="9 10">YL28-9</strain>
    </source>
</reference>
<comment type="subcellular location">
    <subcellularLocation>
        <location evidence="1">Cell outer membrane</location>
    </subcellularLocation>
</comment>
<dbReference type="InterPro" id="IPR011990">
    <property type="entry name" value="TPR-like_helical_dom_sf"/>
</dbReference>
<protein>
    <submittedName>
        <fullName evidence="9">RagB/SusD family nutrient uptake outer membrane protein</fullName>
    </submittedName>
</protein>
<evidence type="ECO:0000259" key="7">
    <source>
        <dbReference type="Pfam" id="PF07980"/>
    </source>
</evidence>
<keyword evidence="10" id="KW-1185">Reference proteome</keyword>
<dbReference type="AlphaFoldDB" id="A0A2T3HRA1"/>
<evidence type="ECO:0000259" key="8">
    <source>
        <dbReference type="Pfam" id="PF14322"/>
    </source>
</evidence>
<keyword evidence="4" id="KW-0472">Membrane</keyword>
<dbReference type="Gene3D" id="1.25.40.390">
    <property type="match status" value="1"/>
</dbReference>
<sequence length="457" mass="51112">MKTNKLFFQGMVCILLLSFTPACKKGFLDAKPDRERLVPTTLADYQGMLDNFRVFVSNSAIGLNEISSDDLLITDAGIQSLGLDESGAYLWERDMEPAAGDWTYLYTQVFYCNVVLEGLETLPDSEQNTPAFNQLRGTALFLRSNAFFYLLQGFSKPYDTVSSETDLGIPLKITSDVGERKERATVQECYDHIITDLTQSVTLLPVSTTYKSRPGQAAGNALLARIYLSMGDFPNALKAADAALSLNNALLDYNQLADNTSRSFPNPFSGNNPEILFYSEMPTYSFFVSNLVGVNPALYSMYEPSDRRSKLFFLNRNGIMTFKGSYSGALQLFTGPATNELYLIKAECLARIGKHAEALAALNTLLQKRHDARFTGLAISDPKTLLTAILQERRKELVGRGLRWYDLRRLNKEPEFAQTLSRVANGKTLTLPPNDSRYVFLIPQSELTYNPIPQNER</sequence>
<dbReference type="RefSeq" id="WP_107213249.1">
    <property type="nucleotide sequence ID" value="NZ_KZ686268.1"/>
</dbReference>
<dbReference type="InterPro" id="IPR012944">
    <property type="entry name" value="SusD_RagB_dom"/>
</dbReference>
<comment type="similarity">
    <text evidence="2">Belongs to the SusD family.</text>
</comment>
<evidence type="ECO:0000256" key="1">
    <source>
        <dbReference type="ARBA" id="ARBA00004442"/>
    </source>
</evidence>
<dbReference type="InterPro" id="IPR033985">
    <property type="entry name" value="SusD-like_N"/>
</dbReference>
<feature type="domain" description="RagB/SusD" evidence="7">
    <location>
        <begin position="340"/>
        <end position="456"/>
    </location>
</feature>
<organism evidence="9 10">
    <name type="scientific">Pedobacter yulinensis</name>
    <dbReference type="NCBI Taxonomy" id="2126353"/>
    <lineage>
        <taxon>Bacteria</taxon>
        <taxon>Pseudomonadati</taxon>
        <taxon>Bacteroidota</taxon>
        <taxon>Sphingobacteriia</taxon>
        <taxon>Sphingobacteriales</taxon>
        <taxon>Sphingobacteriaceae</taxon>
        <taxon>Pedobacter</taxon>
    </lineage>
</organism>
<dbReference type="Pfam" id="PF14322">
    <property type="entry name" value="SusD-like_3"/>
    <property type="match status" value="1"/>
</dbReference>
<dbReference type="EMBL" id="PYLS01000001">
    <property type="protein sequence ID" value="PST84972.1"/>
    <property type="molecule type" value="Genomic_DNA"/>
</dbReference>
<dbReference type="OrthoDB" id="653598at2"/>
<dbReference type="Proteomes" id="UP000240912">
    <property type="component" value="Unassembled WGS sequence"/>
</dbReference>
<feature type="signal peptide" evidence="6">
    <location>
        <begin position="1"/>
        <end position="24"/>
    </location>
</feature>
<evidence type="ECO:0000256" key="5">
    <source>
        <dbReference type="ARBA" id="ARBA00023237"/>
    </source>
</evidence>
<keyword evidence="3 6" id="KW-0732">Signal</keyword>
<accession>A0A2T3HRA1</accession>
<evidence type="ECO:0000256" key="4">
    <source>
        <dbReference type="ARBA" id="ARBA00023136"/>
    </source>
</evidence>
<comment type="caution">
    <text evidence="9">The sequence shown here is derived from an EMBL/GenBank/DDBJ whole genome shotgun (WGS) entry which is preliminary data.</text>
</comment>
<evidence type="ECO:0000256" key="6">
    <source>
        <dbReference type="SAM" id="SignalP"/>
    </source>
</evidence>
<feature type="domain" description="SusD-like N-terminal" evidence="8">
    <location>
        <begin position="27"/>
        <end position="228"/>
    </location>
</feature>
<evidence type="ECO:0000256" key="3">
    <source>
        <dbReference type="ARBA" id="ARBA00022729"/>
    </source>
</evidence>
<keyword evidence="5" id="KW-0998">Cell outer membrane</keyword>
<evidence type="ECO:0000313" key="9">
    <source>
        <dbReference type="EMBL" id="PST84972.1"/>
    </source>
</evidence>
<dbReference type="GO" id="GO:0009279">
    <property type="term" value="C:cell outer membrane"/>
    <property type="evidence" value="ECO:0007669"/>
    <property type="project" value="UniProtKB-SubCell"/>
</dbReference>